<protein>
    <submittedName>
        <fullName evidence="2">Uncharacterized protein</fullName>
    </submittedName>
</protein>
<feature type="compositionally biased region" description="Polar residues" evidence="1">
    <location>
        <begin position="54"/>
        <end position="71"/>
    </location>
</feature>
<evidence type="ECO:0000313" key="3">
    <source>
        <dbReference type="Proteomes" id="UP000195879"/>
    </source>
</evidence>
<evidence type="ECO:0000256" key="1">
    <source>
        <dbReference type="SAM" id="MobiDB-lite"/>
    </source>
</evidence>
<name>A0A1D3L6T0_PLACE</name>
<dbReference type="Proteomes" id="UP000195879">
    <property type="component" value="Unassembled WGS sequence"/>
</dbReference>
<accession>A0A1D3L6T0</accession>
<feature type="region of interest" description="Disordered" evidence="1">
    <location>
        <begin position="1"/>
        <end position="71"/>
    </location>
</feature>
<evidence type="ECO:0000313" key="2">
    <source>
        <dbReference type="EMBL" id="SCL82754.1"/>
    </source>
</evidence>
<feature type="compositionally biased region" description="Basic and acidic residues" evidence="1">
    <location>
        <begin position="23"/>
        <end position="34"/>
    </location>
</feature>
<dbReference type="AlphaFoldDB" id="A0A1D3L6T0"/>
<dbReference type="EMBL" id="FMIO01000006">
    <property type="protein sequence ID" value="SCL82754.1"/>
    <property type="molecule type" value="Genomic_DNA"/>
</dbReference>
<reference evidence="2 3" key="1">
    <citation type="submission" date="2016-08" db="EMBL/GenBank/DDBJ databases">
        <authorList>
            <consortium name="Pathogen Informatics"/>
        </authorList>
    </citation>
    <scope>NUCLEOTIDE SEQUENCE [LARGE SCALE GENOMIC DNA]</scope>
    <source>
        <strain evidence="2 3">DK</strain>
    </source>
</reference>
<sequence>MSENGTDTPESKENVVGNTQSIEKTEGREPKDPEGNTENQKSPPSAPIDLGDPNNHTPTSVINQGSKGRSG</sequence>
<proteinExistence type="predicted"/>
<organism evidence="2 3">
    <name type="scientific">Plasmodium chabaudi adami</name>
    <dbReference type="NCBI Taxonomy" id="5826"/>
    <lineage>
        <taxon>Eukaryota</taxon>
        <taxon>Sar</taxon>
        <taxon>Alveolata</taxon>
        <taxon>Apicomplexa</taxon>
        <taxon>Aconoidasida</taxon>
        <taxon>Haemosporida</taxon>
        <taxon>Plasmodiidae</taxon>
        <taxon>Plasmodium</taxon>
        <taxon>Plasmodium (Vinckeia)</taxon>
    </lineage>
</organism>
<gene>
    <name evidence="2" type="ORF">PCHDK_000490400</name>
</gene>